<organism evidence="1 2">
    <name type="scientific">Chitinophaga flava</name>
    <dbReference type="NCBI Taxonomy" id="2259036"/>
    <lineage>
        <taxon>Bacteria</taxon>
        <taxon>Pseudomonadati</taxon>
        <taxon>Bacteroidota</taxon>
        <taxon>Chitinophagia</taxon>
        <taxon>Chitinophagales</taxon>
        <taxon>Chitinophagaceae</taxon>
        <taxon>Chitinophaga</taxon>
    </lineage>
</organism>
<reference evidence="1 2" key="1">
    <citation type="submission" date="2018-05" db="EMBL/GenBank/DDBJ databases">
        <title>Chitinophaga sp. K3CV102501T nov., isolated from isolated from a monsoon evergreen broad-leaved forest soil.</title>
        <authorList>
            <person name="Lv Y."/>
        </authorList>
    </citation>
    <scope>NUCLEOTIDE SEQUENCE [LARGE SCALE GENOMIC DNA]</scope>
    <source>
        <strain evidence="1 2">GDMCC 1.1325</strain>
    </source>
</reference>
<comment type="caution">
    <text evidence="1">The sequence shown here is derived from an EMBL/GenBank/DDBJ whole genome shotgun (WGS) entry which is preliminary data.</text>
</comment>
<keyword evidence="2" id="KW-1185">Reference proteome</keyword>
<dbReference type="AlphaFoldDB" id="A0A365Y032"/>
<evidence type="ECO:0000313" key="2">
    <source>
        <dbReference type="Proteomes" id="UP000253410"/>
    </source>
</evidence>
<accession>A0A365Y032</accession>
<evidence type="ECO:0000313" key="1">
    <source>
        <dbReference type="EMBL" id="RBL91678.1"/>
    </source>
</evidence>
<dbReference type="Proteomes" id="UP000253410">
    <property type="component" value="Unassembled WGS sequence"/>
</dbReference>
<protein>
    <submittedName>
        <fullName evidence="1">Uncharacterized protein</fullName>
    </submittedName>
</protein>
<dbReference type="RefSeq" id="WP_113614276.1">
    <property type="nucleotide sequence ID" value="NZ_QFFJ01000001.1"/>
</dbReference>
<dbReference type="EMBL" id="QFFJ01000001">
    <property type="protein sequence ID" value="RBL91678.1"/>
    <property type="molecule type" value="Genomic_DNA"/>
</dbReference>
<name>A0A365Y032_9BACT</name>
<proteinExistence type="predicted"/>
<gene>
    <name evidence="1" type="ORF">DF182_03435</name>
</gene>
<sequence length="169" mass="19004">MKMSQYLREGKSENYQDAEAKGLLKAGAAAQLLSKKFNEKITAKELEPFSTEWHHAGIFKSGHSLKGKRVHFFSAADLEKITLEKIMANRTKAAAKAAPDTSKVQGWFPQYFRMTDPVSRRTFNKPFIGIYQGPAHKAPKGFKALSEEAFARAEQQRGRELKPGQEPSF</sequence>
<dbReference type="OrthoDB" id="658345at2"/>